<sequence>MLKKHNIFTLSILTLIASTGYSAPDSNGNIKEGNNAGTSVSGKNNIAISTNAGTNVTGNTNVAISGDAGRHVKGNNNIAIAYKAGNNVTGNNNTAIGRAAGSEVSGSFNLAHGYGTGQKVNGSSNISSGTYSGVNTTGNANIANGAYSGQNVEGNGNIATGNAAGVGIKGNSNIAIGNGAGTATDVEYLMNHKPKSDLTKNTINGPKRPVNNSVSLGTKAISIEDDAVALGSNSRADIEKGKTGFLANSADKTDATWTSTHAGISVGNEGNDTTPRVTRQIHNLAAGTKDTDAVNVAQLRKVHEQVADLRIDFQHIENKLNRMNSDLKAGIAGATAMANLPQAFRNGQSMVSVAVGSYRGQSAAAFGISRMADNSPIVFKASGSANTQGHFNVGAGIGWGW</sequence>
<evidence type="ECO:0000256" key="4">
    <source>
        <dbReference type="ARBA" id="ARBA00022448"/>
    </source>
</evidence>
<dbReference type="InterPro" id="IPR045584">
    <property type="entry name" value="Pilin-like"/>
</dbReference>
<keyword evidence="4" id="KW-0813">Transport</keyword>
<evidence type="ECO:0000259" key="12">
    <source>
        <dbReference type="Pfam" id="PF03895"/>
    </source>
</evidence>
<feature type="domain" description="Trimeric autotransporter adhesin YadA-like C-terminal membrane anchor" evidence="12">
    <location>
        <begin position="341"/>
        <end position="401"/>
    </location>
</feature>
<feature type="domain" description="Trimeric autotransporter adhesin YadA-like stalk" evidence="13">
    <location>
        <begin position="280"/>
        <end position="307"/>
    </location>
</feature>
<comment type="similarity">
    <text evidence="3">Belongs to the autotransporter-2 (AT-2) (TC 1.B.40) family.</text>
</comment>
<evidence type="ECO:0000256" key="3">
    <source>
        <dbReference type="ARBA" id="ARBA00005848"/>
    </source>
</evidence>
<dbReference type="SUPFAM" id="SSF54523">
    <property type="entry name" value="Pili subunits"/>
    <property type="match status" value="1"/>
</dbReference>
<dbReference type="InterPro" id="IPR008635">
    <property type="entry name" value="Coiled_stalk_dom"/>
</dbReference>
<keyword evidence="9" id="KW-0472">Membrane</keyword>
<evidence type="ECO:0000256" key="1">
    <source>
        <dbReference type="ARBA" id="ARBA00004241"/>
    </source>
</evidence>
<evidence type="ECO:0000256" key="5">
    <source>
        <dbReference type="ARBA" id="ARBA00022452"/>
    </source>
</evidence>
<proteinExistence type="inferred from homology"/>
<dbReference type="RefSeq" id="WP_226690417.1">
    <property type="nucleotide sequence ID" value="NZ_BPUX01000003.1"/>
</dbReference>
<gene>
    <name evidence="14" type="ORF">PA42_05620</name>
</gene>
<evidence type="ECO:0000256" key="7">
    <source>
        <dbReference type="ARBA" id="ARBA00022729"/>
    </source>
</evidence>
<evidence type="ECO:0000256" key="6">
    <source>
        <dbReference type="ARBA" id="ARBA00022692"/>
    </source>
</evidence>
<keyword evidence="8" id="KW-0653">Protein transport</keyword>
<evidence type="ECO:0000259" key="13">
    <source>
        <dbReference type="Pfam" id="PF05662"/>
    </source>
</evidence>
<keyword evidence="11" id="KW-0175">Coiled coil</keyword>
<keyword evidence="10" id="KW-0998">Cell outer membrane</keyword>
<protein>
    <recommendedName>
        <fullName evidence="16">Autotransporter adhesin</fullName>
    </recommendedName>
</protein>
<evidence type="ECO:0008006" key="16">
    <source>
        <dbReference type="Google" id="ProtNLM"/>
    </source>
</evidence>
<dbReference type="Pfam" id="PF03895">
    <property type="entry name" value="YadA_anchor"/>
    <property type="match status" value="1"/>
</dbReference>
<dbReference type="Pfam" id="PF05662">
    <property type="entry name" value="YadA_stalk"/>
    <property type="match status" value="1"/>
</dbReference>
<keyword evidence="15" id="KW-1185">Reference proteome</keyword>
<keyword evidence="7" id="KW-0732">Signal</keyword>
<dbReference type="InterPro" id="IPR005594">
    <property type="entry name" value="YadA_C"/>
</dbReference>
<dbReference type="SUPFAM" id="SSF101967">
    <property type="entry name" value="Adhesin YadA, collagen-binding domain"/>
    <property type="match status" value="1"/>
</dbReference>
<evidence type="ECO:0000256" key="11">
    <source>
        <dbReference type="SAM" id="Coils"/>
    </source>
</evidence>
<keyword evidence="6" id="KW-0812">Transmembrane</keyword>
<reference evidence="14" key="1">
    <citation type="submission" date="2024-05" db="EMBL/GenBank/DDBJ databases">
        <title>Determining zoonotic pasteurella genome.</title>
        <authorList>
            <person name="Maeda T."/>
            <person name="Takahashi T."/>
            <person name="Yoshida H."/>
        </authorList>
    </citation>
    <scope>NUCLEOTIDE SEQUENCE</scope>
    <source>
        <strain evidence="14">PA42</strain>
    </source>
</reference>
<accession>A0ABQ4VFF6</accession>
<name>A0ABQ4VFF6_9PAST</name>
<evidence type="ECO:0000256" key="9">
    <source>
        <dbReference type="ARBA" id="ARBA00023136"/>
    </source>
</evidence>
<evidence type="ECO:0000313" key="15">
    <source>
        <dbReference type="Proteomes" id="UP001052140"/>
    </source>
</evidence>
<evidence type="ECO:0000256" key="10">
    <source>
        <dbReference type="ARBA" id="ARBA00023237"/>
    </source>
</evidence>
<evidence type="ECO:0000256" key="2">
    <source>
        <dbReference type="ARBA" id="ARBA00004442"/>
    </source>
</evidence>
<dbReference type="EMBL" id="BPUX01000003">
    <property type="protein sequence ID" value="GJH42388.1"/>
    <property type="molecule type" value="Genomic_DNA"/>
</dbReference>
<dbReference type="InterPro" id="IPR011049">
    <property type="entry name" value="Serralysin-like_metalloprot_C"/>
</dbReference>
<comment type="subcellular location">
    <subcellularLocation>
        <location evidence="2">Cell outer membrane</location>
    </subcellularLocation>
    <subcellularLocation>
        <location evidence="1">Cell surface</location>
    </subcellularLocation>
</comment>
<dbReference type="Proteomes" id="UP001052140">
    <property type="component" value="Unassembled WGS sequence"/>
</dbReference>
<dbReference type="GeneID" id="69687258"/>
<evidence type="ECO:0000256" key="8">
    <source>
        <dbReference type="ARBA" id="ARBA00022927"/>
    </source>
</evidence>
<dbReference type="Gene3D" id="2.150.10.10">
    <property type="entry name" value="Serralysin-like metalloprotease, C-terminal"/>
    <property type="match status" value="1"/>
</dbReference>
<dbReference type="Gene3D" id="3.30.1300.30">
    <property type="entry name" value="GSPII I/J protein-like"/>
    <property type="match status" value="1"/>
</dbReference>
<keyword evidence="5" id="KW-1134">Transmembrane beta strand</keyword>
<organism evidence="14 15">
    <name type="scientific">Pasteurella canis</name>
    <dbReference type="NCBI Taxonomy" id="753"/>
    <lineage>
        <taxon>Bacteria</taxon>
        <taxon>Pseudomonadati</taxon>
        <taxon>Pseudomonadota</taxon>
        <taxon>Gammaproteobacteria</taxon>
        <taxon>Pasteurellales</taxon>
        <taxon>Pasteurellaceae</taxon>
        <taxon>Pasteurella</taxon>
    </lineage>
</organism>
<evidence type="ECO:0000313" key="14">
    <source>
        <dbReference type="EMBL" id="GJH42388.1"/>
    </source>
</evidence>
<comment type="caution">
    <text evidence="14">The sequence shown here is derived from an EMBL/GenBank/DDBJ whole genome shotgun (WGS) entry which is preliminary data.</text>
</comment>
<feature type="coiled-coil region" evidence="11">
    <location>
        <begin position="299"/>
        <end position="326"/>
    </location>
</feature>